<evidence type="ECO:0000313" key="1">
    <source>
        <dbReference type="EMBL" id="RNG38110.1"/>
    </source>
</evidence>
<evidence type="ECO:0000313" key="2">
    <source>
        <dbReference type="Proteomes" id="UP000275401"/>
    </source>
</evidence>
<dbReference type="AlphaFoldDB" id="A0A3M8XAC9"/>
<protein>
    <submittedName>
        <fullName evidence="1">Uncharacterized protein</fullName>
    </submittedName>
</protein>
<proteinExistence type="predicted"/>
<dbReference type="EMBL" id="RIBZ01000028">
    <property type="protein sequence ID" value="RNG38110.1"/>
    <property type="molecule type" value="Genomic_DNA"/>
</dbReference>
<accession>A0A3M8XAC9</accession>
<comment type="caution">
    <text evidence="1">The sequence shown here is derived from an EMBL/GenBank/DDBJ whole genome shotgun (WGS) entry which is preliminary data.</text>
</comment>
<dbReference type="Proteomes" id="UP000275401">
    <property type="component" value="Unassembled WGS sequence"/>
</dbReference>
<keyword evidence="2" id="KW-1185">Reference proteome</keyword>
<dbReference type="RefSeq" id="WP_123098259.1">
    <property type="nucleotide sequence ID" value="NZ_RIBZ01000028.1"/>
</dbReference>
<name>A0A3M8XAC9_9ACTN</name>
<sequence length="63" mass="7050">MHDEMWQAIRQIETAVRAGDYATALADAHRLYRDARTEAERSELLAVLGPRAIPPTDDTREGA</sequence>
<organism evidence="1 2">
    <name type="scientific">Streptomyces botrytidirepellens</name>
    <dbReference type="NCBI Taxonomy" id="2486417"/>
    <lineage>
        <taxon>Bacteria</taxon>
        <taxon>Bacillati</taxon>
        <taxon>Actinomycetota</taxon>
        <taxon>Actinomycetes</taxon>
        <taxon>Kitasatosporales</taxon>
        <taxon>Streptomycetaceae</taxon>
        <taxon>Streptomyces</taxon>
    </lineage>
</organism>
<gene>
    <name evidence="1" type="ORF">EEJ42_01705</name>
</gene>
<reference evidence="1 2" key="1">
    <citation type="submission" date="2018-11" db="EMBL/GenBank/DDBJ databases">
        <title>The Potential of Streptomyces as Biocontrol Agents against the Tomato grey mould, Botrytis cinerea (Gray mold) Frontiers in Microbiology.</title>
        <authorList>
            <person name="Li D."/>
        </authorList>
    </citation>
    <scope>NUCLEOTIDE SEQUENCE [LARGE SCALE GENOMIC DNA]</scope>
    <source>
        <strain evidence="1 2">NEAU-LD23</strain>
    </source>
</reference>